<dbReference type="PANTHER" id="PTHR11635:SF152">
    <property type="entry name" value="CAMP-DEPENDENT PROTEIN KINASE TYPE I REGULATORY SUBUNIT-RELATED"/>
    <property type="match status" value="1"/>
</dbReference>
<dbReference type="PROSITE" id="PS50042">
    <property type="entry name" value="CNMP_BINDING_3"/>
    <property type="match status" value="2"/>
</dbReference>
<feature type="coiled-coil region" evidence="1">
    <location>
        <begin position="1007"/>
        <end position="1083"/>
    </location>
</feature>
<dbReference type="InterPro" id="IPR050503">
    <property type="entry name" value="cAMP-dep_PK_reg_su-like"/>
</dbReference>
<comment type="caution">
    <text evidence="5">The sequence shown here is derived from an EMBL/GenBank/DDBJ whole genome shotgun (WGS) entry which is preliminary data.</text>
</comment>
<gene>
    <name evidence="5" type="ORF">SEMRO_2712_G335320.1</name>
</gene>
<dbReference type="GO" id="GO:0005829">
    <property type="term" value="C:cytosol"/>
    <property type="evidence" value="ECO:0007669"/>
    <property type="project" value="TreeGrafter"/>
</dbReference>
<feature type="compositionally biased region" description="Polar residues" evidence="2">
    <location>
        <begin position="225"/>
        <end position="240"/>
    </location>
</feature>
<dbReference type="SMART" id="SM00100">
    <property type="entry name" value="cNMP"/>
    <property type="match status" value="2"/>
</dbReference>
<feature type="compositionally biased region" description="Polar residues" evidence="2">
    <location>
        <begin position="446"/>
        <end position="457"/>
    </location>
</feature>
<feature type="domain" description="Cyclic nucleotide-binding" evidence="4">
    <location>
        <begin position="1769"/>
        <end position="1895"/>
    </location>
</feature>
<dbReference type="CDD" id="cd00038">
    <property type="entry name" value="CAP_ED"/>
    <property type="match status" value="2"/>
</dbReference>
<feature type="compositionally biased region" description="Polar residues" evidence="2">
    <location>
        <begin position="426"/>
        <end position="437"/>
    </location>
</feature>
<dbReference type="Pfam" id="PF00027">
    <property type="entry name" value="cNMP_binding"/>
    <property type="match status" value="2"/>
</dbReference>
<dbReference type="OrthoDB" id="5855668at2759"/>
<feature type="coiled-coil region" evidence="1">
    <location>
        <begin position="779"/>
        <end position="936"/>
    </location>
</feature>
<dbReference type="PANTHER" id="PTHR11635">
    <property type="entry name" value="CAMP-DEPENDENT PROTEIN KINASE REGULATORY CHAIN"/>
    <property type="match status" value="1"/>
</dbReference>
<dbReference type="InterPro" id="IPR000595">
    <property type="entry name" value="cNMP-bd_dom"/>
</dbReference>
<feature type="region of interest" description="Disordered" evidence="2">
    <location>
        <begin position="171"/>
        <end position="249"/>
    </location>
</feature>
<feature type="coiled-coil region" evidence="1">
    <location>
        <begin position="1222"/>
        <end position="1277"/>
    </location>
</feature>
<feature type="compositionally biased region" description="Basic and acidic residues" evidence="2">
    <location>
        <begin position="1749"/>
        <end position="1758"/>
    </location>
</feature>
<evidence type="ECO:0000259" key="4">
    <source>
        <dbReference type="PROSITE" id="PS50042"/>
    </source>
</evidence>
<feature type="compositionally biased region" description="Polar residues" evidence="2">
    <location>
        <begin position="396"/>
        <end position="411"/>
    </location>
</feature>
<dbReference type="Gene3D" id="2.60.40.150">
    <property type="entry name" value="C2 domain"/>
    <property type="match status" value="1"/>
</dbReference>
<dbReference type="EMBL" id="CAICTM010002710">
    <property type="protein sequence ID" value="CAB9530023.1"/>
    <property type="molecule type" value="Genomic_DNA"/>
</dbReference>
<proteinExistence type="predicted"/>
<feature type="compositionally biased region" description="Low complexity" evidence="2">
    <location>
        <begin position="1407"/>
        <end position="1418"/>
    </location>
</feature>
<dbReference type="InterPro" id="IPR014710">
    <property type="entry name" value="RmlC-like_jellyroll"/>
</dbReference>
<feature type="compositionally biased region" description="Basic and acidic residues" evidence="2">
    <location>
        <begin position="1671"/>
        <end position="1682"/>
    </location>
</feature>
<feature type="compositionally biased region" description="Polar residues" evidence="2">
    <location>
        <begin position="1693"/>
        <end position="1710"/>
    </location>
</feature>
<feature type="region of interest" description="Disordered" evidence="2">
    <location>
        <begin position="1365"/>
        <end position="1480"/>
    </location>
</feature>
<name>A0A9N8I0I2_9STRA</name>
<dbReference type="Gene3D" id="2.60.120.10">
    <property type="entry name" value="Jelly Rolls"/>
    <property type="match status" value="2"/>
</dbReference>
<evidence type="ECO:0000259" key="3">
    <source>
        <dbReference type="PROSITE" id="PS50004"/>
    </source>
</evidence>
<dbReference type="SUPFAM" id="SSF49562">
    <property type="entry name" value="C2 domain (Calcium/lipid-binding domain, CaLB)"/>
    <property type="match status" value="1"/>
</dbReference>
<dbReference type="InterPro" id="IPR018490">
    <property type="entry name" value="cNMP-bd_dom_sf"/>
</dbReference>
<feature type="coiled-coil region" evidence="1">
    <location>
        <begin position="623"/>
        <end position="751"/>
    </location>
</feature>
<keyword evidence="6" id="KW-1185">Reference proteome</keyword>
<feature type="coiled-coil region" evidence="1">
    <location>
        <begin position="1305"/>
        <end position="1332"/>
    </location>
</feature>
<accession>A0A9N8I0I2</accession>
<dbReference type="InterPro" id="IPR035892">
    <property type="entry name" value="C2_domain_sf"/>
</dbReference>
<keyword evidence="1" id="KW-0175">Coiled coil</keyword>
<dbReference type="InterPro" id="IPR000008">
    <property type="entry name" value="C2_dom"/>
</dbReference>
<dbReference type="SUPFAM" id="SSF51206">
    <property type="entry name" value="cAMP-binding domain-like"/>
    <property type="match status" value="2"/>
</dbReference>
<organism evidence="5 6">
    <name type="scientific">Seminavis robusta</name>
    <dbReference type="NCBI Taxonomy" id="568900"/>
    <lineage>
        <taxon>Eukaryota</taxon>
        <taxon>Sar</taxon>
        <taxon>Stramenopiles</taxon>
        <taxon>Ochrophyta</taxon>
        <taxon>Bacillariophyta</taxon>
        <taxon>Bacillariophyceae</taxon>
        <taxon>Bacillariophycidae</taxon>
        <taxon>Naviculales</taxon>
        <taxon>Naviculaceae</taxon>
        <taxon>Seminavis</taxon>
    </lineage>
</organism>
<feature type="region of interest" description="Disordered" evidence="2">
    <location>
        <begin position="1669"/>
        <end position="1759"/>
    </location>
</feature>
<feature type="domain" description="Cyclic nucleotide-binding" evidence="4">
    <location>
        <begin position="1507"/>
        <end position="1633"/>
    </location>
</feature>
<evidence type="ECO:0000313" key="5">
    <source>
        <dbReference type="EMBL" id="CAB9530023.1"/>
    </source>
</evidence>
<reference evidence="5" key="1">
    <citation type="submission" date="2020-06" db="EMBL/GenBank/DDBJ databases">
        <authorList>
            <consortium name="Plant Systems Biology data submission"/>
        </authorList>
    </citation>
    <scope>NUCLEOTIDE SEQUENCE</scope>
    <source>
        <strain evidence="5">D6</strain>
    </source>
</reference>
<dbReference type="InterPro" id="IPR018488">
    <property type="entry name" value="cNMP-bd_CS"/>
</dbReference>
<feature type="compositionally biased region" description="Low complexity" evidence="2">
    <location>
        <begin position="199"/>
        <end position="209"/>
    </location>
</feature>
<feature type="compositionally biased region" description="Low complexity" evidence="2">
    <location>
        <begin position="1732"/>
        <end position="1745"/>
    </location>
</feature>
<feature type="compositionally biased region" description="Basic and acidic residues" evidence="2">
    <location>
        <begin position="304"/>
        <end position="313"/>
    </location>
</feature>
<feature type="domain" description="C2" evidence="3">
    <location>
        <begin position="18"/>
        <end position="149"/>
    </location>
</feature>
<dbReference type="Gene3D" id="1.20.5.340">
    <property type="match status" value="1"/>
</dbReference>
<feature type="region of interest" description="Disordered" evidence="2">
    <location>
        <begin position="304"/>
        <end position="457"/>
    </location>
</feature>
<evidence type="ECO:0000313" key="6">
    <source>
        <dbReference type="Proteomes" id="UP001153069"/>
    </source>
</evidence>
<dbReference type="PROSITE" id="PS00888">
    <property type="entry name" value="CNMP_BINDING_1"/>
    <property type="match status" value="2"/>
</dbReference>
<dbReference type="PROSITE" id="PS50004">
    <property type="entry name" value="C2"/>
    <property type="match status" value="1"/>
</dbReference>
<dbReference type="GO" id="GO:0005952">
    <property type="term" value="C:cAMP-dependent protein kinase complex"/>
    <property type="evidence" value="ECO:0007669"/>
    <property type="project" value="InterPro"/>
</dbReference>
<dbReference type="Proteomes" id="UP001153069">
    <property type="component" value="Unassembled WGS sequence"/>
</dbReference>
<sequence length="1942" mass="212654">MKEEPDEPKASDINPDILPMEIQIPSTVERDPNGPPMLFLTLRGKGLKYIGRTTGSSDMNPLFQISASNGKSMDQVYRSEHIPKSLNPKWREAAIDIEAICGGDLKRPLRVSVYSLQAGTRRSPLGFFSANVAELLKSAVHGGKSPKSFGSGFGSIIVMKAEIFPSLHSANAKKSGISDEQQEPAKSENNLDMQSSPNESEIVSVVQSESLHKTNPTAGFPCDESTAQETKLHSGTVNQIQPPPNFHISSDVGEEAIAQSTSTQTKEDSDPAVVENAEVRNQHLPEVENGQCPRTEIEAGTMEHGQHLEEGTAERPSSVSLGASDDALEESAERLHPSHQDLQVDPDTATSADEMHHPESQPEAQPPSIPSTADLLKEFESTLSGLNPDGSKDTENNVPHTNESLLTQEPSATKLDQGGDEIGDGVTQQSETASWASRSIPRPLSTAGTHTANENESNPAAVVLTGDLINAESAPMPMPAVTDLLQDFETTLNRLAEAPEEARANAEPDRSLLQGAASDNRALSPQVETSYEFHPVAQIPAGSIERYSSTLDGSERGSHQTEPDTSDLMYEFEETLKRLSGAEDGNESIPPSIAAAIPSEHGEVVESANVGAASSLSEHGRLSAETTALVHELEEAKEQLKRSLVGNNELQKSLETLREEAHSARCEKVAAVTALQKFEEQKELVLSFNNGLLEQISSLEKNMKEKELLVRDGKEKYDTLVAQKTSLESQLNQARQEKEQLEVALSESRAAIVTSEARVAEAVDSVMRMKVEIDVLVQSKDDEKRASALREEKLAEENEGLIDELIKTRAACEEASARLEEKSALILGFEEERKKHLQDNRILTRSLEEAQADAAARVAQLEESMTVNDRLIVNMKMQMDSLRAEKAELEATIEEVRRENEETIADLRREIDDNVARQLQRDDNDARLEIGDYERRLAEKSRLARRTLETMLVEAEINLLMREERARNDNLRFNAVTTEVNALKAQLRLGENRSLSAQSPIEGQAQIDELRRQCAALEDEKNAVVKSLKDAEDLAQTLRKDMTESNKKALMLSESVKARDRLVEKAQHELAALGQEKLELELSVNRERLESEARLKEANDRVSGNISEALKATLTQAGAKVKVFEGKAVADAAKINELTSQNNEMKTRLAHVEKVLQDQSQAAQKLGEGLQLRDKIIEELKAEKATLDSAHEAAKTEKDALVTACRVLEVSAKDKDAELGRLGASKNEVTKLEEEVGELRAKVPRLESDAKGLFGDLVEARKQISDLEATVQSKDSDLQRQREVVTALKRSRRNSSAPAVDQEKLAEIEAERDSALKSAKKLQGQVKELKKDLDGAIFAKGIYEGYWKDANIKIEEMRGFNETKNELRRSTSGNAGRRKSSSRSVASNDGTRSEKRKPKRLSAVRESTTSSVPSTVVSKVNRASVPRSSARIPRQSVREASGGTRGSVAPKRVPRRSRMLSVEDNKARQAARAQRASIRQTQGARVWRTLSGTTTSSPDEVIGKTALFASLNFSEVKALAEASTCHQIGCNEYICREGDEGASMFIVAQGVIDITIQENKPGQDPTELHLAQLRAGDYLGEMSLLTGKPRTANGKAGSQGTVEVIEISKDALMPLMTKRKELAKQLAKIVAERQMATQGAMKDGKVDAGALDKKSKEVSKQIKSFFGFGRSSKEAKEEKEEPTAPTQQDKPSDQQGLPSIANTDGDTAQRPSRLRRAVSIRRGSAFMQRASETAPPAAETITETPGAQVDDRENRESPGDVEVIGNTTLFASLNFSEVKALAEASTRHKVRFYEYICREGNEGSSMFIIVQGVIDITKQEQKEGEDPTEVHLAQLRDGDYFGEMSLLTGKPRAANGRVSSHGTTEVIEIGKDALMPLMKKRKDLAKQLGKIVVERQMAIQGAMKDGKDNTKAIDKKSKEVSKQIKAFFGFKKSSGGDGADSD</sequence>
<evidence type="ECO:0000256" key="2">
    <source>
        <dbReference type="SAM" id="MobiDB-lite"/>
    </source>
</evidence>
<protein>
    <submittedName>
        <fullName evidence="5">Uncharacterized protein</fullName>
    </submittedName>
</protein>
<evidence type="ECO:0000256" key="1">
    <source>
        <dbReference type="SAM" id="Coils"/>
    </source>
</evidence>
<feature type="compositionally biased region" description="Polar residues" evidence="2">
    <location>
        <begin position="187"/>
        <end position="198"/>
    </location>
</feature>
<feature type="compositionally biased region" description="Low complexity" evidence="2">
    <location>
        <begin position="1468"/>
        <end position="1480"/>
    </location>
</feature>
<feature type="coiled-coil region" evidence="1">
    <location>
        <begin position="1135"/>
        <end position="1197"/>
    </location>
</feature>